<protein>
    <submittedName>
        <fullName evidence="4">Iron-containing alcohol dehydrogenase</fullName>
        <ecNumber evidence="4">1.1.1.-</ecNumber>
    </submittedName>
</protein>
<dbReference type="Gene3D" id="1.20.1090.10">
    <property type="entry name" value="Dehydroquinate synthase-like - alpha domain"/>
    <property type="match status" value="1"/>
</dbReference>
<sequence>MNTFVQYNPTKLYFGKGQICQLSQELNKLGHSVNVLVVYGGGSIKKNGVYDDVMKELKSAAAHIVELSGVEPNPRLSTVHKGVEICKQENIDLLLAVGGGSVIDCTKAIAIGAKYEGDAWDLITRKAEIKEALPIGTVLTLAATGSEMNSTSVITNWETKDKLGWSSPHVHPRFSILDPEYTFSVPRDQTVYGIVDSMSHALESYFHRTKNTPMIDGFIESFLRTAIQTGPRLLEDMQSFEYRETMMYVSTTAFNDTLLNGTDGGDWATHRIEHAVSALYDIPHGGGLAILFPNWLEHVLEEDPSRVKQLAVNVFGMDPTGKSDTELAKEGAQALRDFWNSLGAPSTLGDYDIDDSEFGSIVEKTFIKPGVGTYKELDPESVMDILKRSL</sequence>
<dbReference type="PANTHER" id="PTHR43633">
    <property type="entry name" value="ALCOHOL DEHYDROGENASE YQHD"/>
    <property type="match status" value="1"/>
</dbReference>
<evidence type="ECO:0000259" key="3">
    <source>
        <dbReference type="Pfam" id="PF25137"/>
    </source>
</evidence>
<evidence type="ECO:0000313" key="5">
    <source>
        <dbReference type="Proteomes" id="UP001172721"/>
    </source>
</evidence>
<dbReference type="EC" id="1.1.1.-" evidence="4"/>
<comment type="caution">
    <text evidence="4">The sequence shown here is derived from an EMBL/GenBank/DDBJ whole genome shotgun (WGS) entry which is preliminary data.</text>
</comment>
<dbReference type="InterPro" id="IPR001670">
    <property type="entry name" value="ADH_Fe/GldA"/>
</dbReference>
<dbReference type="EMBL" id="JAUHTR010000005">
    <property type="protein sequence ID" value="MDN4525110.1"/>
    <property type="molecule type" value="Genomic_DNA"/>
</dbReference>
<keyword evidence="1 4" id="KW-0560">Oxidoreductase</keyword>
<dbReference type="InterPro" id="IPR056798">
    <property type="entry name" value="ADH_Fe_C"/>
</dbReference>
<dbReference type="InterPro" id="IPR044731">
    <property type="entry name" value="BDH-like"/>
</dbReference>
<accession>A0ABT8HXA6</accession>
<feature type="domain" description="Alcohol dehydrogenase iron-type/glycerol dehydrogenase GldA" evidence="2">
    <location>
        <begin position="9"/>
        <end position="179"/>
    </location>
</feature>
<dbReference type="SUPFAM" id="SSF56796">
    <property type="entry name" value="Dehydroquinate synthase-like"/>
    <property type="match status" value="1"/>
</dbReference>
<evidence type="ECO:0000256" key="1">
    <source>
        <dbReference type="ARBA" id="ARBA00023002"/>
    </source>
</evidence>
<dbReference type="Gene3D" id="3.40.50.1970">
    <property type="match status" value="1"/>
</dbReference>
<organism evidence="4 5">
    <name type="scientific">Fictibacillus fluitans</name>
    <dbReference type="NCBI Taxonomy" id="3058422"/>
    <lineage>
        <taxon>Bacteria</taxon>
        <taxon>Bacillati</taxon>
        <taxon>Bacillota</taxon>
        <taxon>Bacilli</taxon>
        <taxon>Bacillales</taxon>
        <taxon>Fictibacillaceae</taxon>
        <taxon>Fictibacillus</taxon>
    </lineage>
</organism>
<dbReference type="RefSeq" id="WP_301166149.1">
    <property type="nucleotide sequence ID" value="NZ_JAUHTR010000005.1"/>
</dbReference>
<dbReference type="InterPro" id="IPR018211">
    <property type="entry name" value="ADH_Fe_CS"/>
</dbReference>
<dbReference type="Proteomes" id="UP001172721">
    <property type="component" value="Unassembled WGS sequence"/>
</dbReference>
<name>A0ABT8HXA6_9BACL</name>
<dbReference type="CDD" id="cd08187">
    <property type="entry name" value="BDH"/>
    <property type="match status" value="1"/>
</dbReference>
<dbReference type="Pfam" id="PF00465">
    <property type="entry name" value="Fe-ADH"/>
    <property type="match status" value="1"/>
</dbReference>
<evidence type="ECO:0000313" key="4">
    <source>
        <dbReference type="EMBL" id="MDN4525110.1"/>
    </source>
</evidence>
<dbReference type="Pfam" id="PF25137">
    <property type="entry name" value="ADH_Fe_C"/>
    <property type="match status" value="1"/>
</dbReference>
<keyword evidence="5" id="KW-1185">Reference proteome</keyword>
<dbReference type="GO" id="GO:0016491">
    <property type="term" value="F:oxidoreductase activity"/>
    <property type="evidence" value="ECO:0007669"/>
    <property type="project" value="UniProtKB-KW"/>
</dbReference>
<dbReference type="PANTHER" id="PTHR43633:SF1">
    <property type="entry name" value="ALCOHOL DEHYDROGENASE YQHD"/>
    <property type="match status" value="1"/>
</dbReference>
<evidence type="ECO:0000259" key="2">
    <source>
        <dbReference type="Pfam" id="PF00465"/>
    </source>
</evidence>
<proteinExistence type="predicted"/>
<feature type="domain" description="Fe-containing alcohol dehydrogenase-like C-terminal" evidence="3">
    <location>
        <begin position="190"/>
        <end position="389"/>
    </location>
</feature>
<reference evidence="4" key="1">
    <citation type="submission" date="2023-07" db="EMBL/GenBank/DDBJ databases">
        <title>Fictibacillus sp. isolated from freshwater pond.</title>
        <authorList>
            <person name="Kirdat K."/>
            <person name="Bhat A."/>
            <person name="Mourya A."/>
            <person name="Yadav A."/>
        </authorList>
    </citation>
    <scope>NUCLEOTIDE SEQUENCE</scope>
    <source>
        <strain evidence="4">NE201</strain>
    </source>
</reference>
<gene>
    <name evidence="4" type="ORF">QYB97_11510</name>
</gene>
<dbReference type="PROSITE" id="PS00060">
    <property type="entry name" value="ADH_IRON_2"/>
    <property type="match status" value="1"/>
</dbReference>